<keyword evidence="2" id="KW-0732">Signal</keyword>
<evidence type="ECO:0000256" key="1">
    <source>
        <dbReference type="SAM" id="MobiDB-lite"/>
    </source>
</evidence>
<evidence type="ECO:0000313" key="4">
    <source>
        <dbReference type="Proteomes" id="UP000274515"/>
    </source>
</evidence>
<dbReference type="RefSeq" id="WP_125089307.1">
    <property type="nucleotide sequence ID" value="NZ_RSAA01000007.1"/>
</dbReference>
<evidence type="ECO:0000256" key="2">
    <source>
        <dbReference type="SAM" id="SignalP"/>
    </source>
</evidence>
<feature type="region of interest" description="Disordered" evidence="1">
    <location>
        <begin position="144"/>
        <end position="194"/>
    </location>
</feature>
<protein>
    <submittedName>
        <fullName evidence="3">Uncharacterized protein</fullName>
    </submittedName>
</protein>
<dbReference type="Proteomes" id="UP000274515">
    <property type="component" value="Unassembled WGS sequence"/>
</dbReference>
<feature type="region of interest" description="Disordered" evidence="1">
    <location>
        <begin position="26"/>
        <end position="70"/>
    </location>
</feature>
<dbReference type="EMBL" id="RSAA01000007">
    <property type="protein sequence ID" value="RRO17953.1"/>
    <property type="molecule type" value="Genomic_DNA"/>
</dbReference>
<dbReference type="AlphaFoldDB" id="A0A3R8Q6E6"/>
<keyword evidence="4" id="KW-1185">Reference proteome</keyword>
<comment type="caution">
    <text evidence="3">The sequence shown here is derived from an EMBL/GenBank/DDBJ whole genome shotgun (WGS) entry which is preliminary data.</text>
</comment>
<evidence type="ECO:0000313" key="3">
    <source>
        <dbReference type="EMBL" id="RRO17953.1"/>
    </source>
</evidence>
<proteinExistence type="predicted"/>
<name>A0A3R8Q6E6_9PSEU</name>
<accession>A0A3R8Q6E6</accession>
<feature type="compositionally biased region" description="Polar residues" evidence="1">
    <location>
        <begin position="161"/>
        <end position="170"/>
    </location>
</feature>
<reference evidence="3 4" key="1">
    <citation type="submission" date="2018-11" db="EMBL/GenBank/DDBJ databases">
        <title>Saccharopolyspora rhizosphaerae sp. nov., an actinomycete isolated from rhizosphere soil in Thailand.</title>
        <authorList>
            <person name="Intra B."/>
            <person name="Euanorasetr J."/>
            <person name="Take A."/>
            <person name="Inahashi Y."/>
            <person name="Mori M."/>
            <person name="Panbangred W."/>
            <person name="Matsumoto A."/>
        </authorList>
    </citation>
    <scope>NUCLEOTIDE SEQUENCE [LARGE SCALE GENOMIC DNA]</scope>
    <source>
        <strain evidence="3 4">H219</strain>
    </source>
</reference>
<organism evidence="3 4">
    <name type="scientific">Saccharopolyspora rhizosphaerae</name>
    <dbReference type="NCBI Taxonomy" id="2492662"/>
    <lineage>
        <taxon>Bacteria</taxon>
        <taxon>Bacillati</taxon>
        <taxon>Actinomycetota</taxon>
        <taxon>Actinomycetes</taxon>
        <taxon>Pseudonocardiales</taxon>
        <taxon>Pseudonocardiaceae</taxon>
        <taxon>Saccharopolyspora</taxon>
    </lineage>
</organism>
<sequence length="194" mass="20172">MRTPTTGTLVLLGLVATLATAPVALAATTEPAPPEPTSEEPTTEPTSPYPPPSPSMHIMGDGRPQPGDEIGVAVHCPVEPRKATSPVLTIGEYERRDHPSGMDVWVAPATIDLHTVPGDYPVRAWCEREHLKWTFRVFPADSAGDDGEAAPPAVEKPSKPAGSSASQVSRVPNGAPETGGGPGELSVLGHAGNR</sequence>
<feature type="signal peptide" evidence="2">
    <location>
        <begin position="1"/>
        <end position="26"/>
    </location>
</feature>
<feature type="chain" id="PRO_5018717111" evidence="2">
    <location>
        <begin position="27"/>
        <end position="194"/>
    </location>
</feature>
<dbReference type="OrthoDB" id="3629550at2"/>
<gene>
    <name evidence="3" type="ORF">EIL87_06695</name>
</gene>